<keyword evidence="3" id="KW-1185">Reference proteome</keyword>
<feature type="compositionally biased region" description="Basic and acidic residues" evidence="1">
    <location>
        <begin position="519"/>
        <end position="557"/>
    </location>
</feature>
<evidence type="ECO:0000313" key="2">
    <source>
        <dbReference type="EMBL" id="PTQ35193.1"/>
    </source>
</evidence>
<name>A0A2R6WMW8_MARPO</name>
<gene>
    <name evidence="2" type="ORF">MARPO_0073s0067</name>
</gene>
<dbReference type="EMBL" id="KZ772745">
    <property type="protein sequence ID" value="PTQ35193.1"/>
    <property type="molecule type" value="Genomic_DNA"/>
</dbReference>
<evidence type="ECO:0000256" key="1">
    <source>
        <dbReference type="SAM" id="MobiDB-lite"/>
    </source>
</evidence>
<feature type="region of interest" description="Disordered" evidence="1">
    <location>
        <begin position="352"/>
        <end position="444"/>
    </location>
</feature>
<dbReference type="Gramene" id="Mp5g18730.1">
    <property type="protein sequence ID" value="Mp5g18730.1.cds1"/>
    <property type="gene ID" value="Mp5g18730"/>
</dbReference>
<dbReference type="AlphaFoldDB" id="A0A2R6WMW8"/>
<feature type="compositionally biased region" description="Basic and acidic residues" evidence="1">
    <location>
        <begin position="491"/>
        <end position="503"/>
    </location>
</feature>
<evidence type="ECO:0000313" key="3">
    <source>
        <dbReference type="Proteomes" id="UP000244005"/>
    </source>
</evidence>
<feature type="compositionally biased region" description="Basic and acidic residues" evidence="1">
    <location>
        <begin position="357"/>
        <end position="419"/>
    </location>
</feature>
<organism evidence="2 3">
    <name type="scientific">Marchantia polymorpha</name>
    <name type="common">Common liverwort</name>
    <name type="synonym">Marchantia aquatica</name>
    <dbReference type="NCBI Taxonomy" id="3197"/>
    <lineage>
        <taxon>Eukaryota</taxon>
        <taxon>Viridiplantae</taxon>
        <taxon>Streptophyta</taxon>
        <taxon>Embryophyta</taxon>
        <taxon>Marchantiophyta</taxon>
        <taxon>Marchantiopsida</taxon>
        <taxon>Marchantiidae</taxon>
        <taxon>Marchantiales</taxon>
        <taxon>Marchantiaceae</taxon>
        <taxon>Marchantia</taxon>
    </lineage>
</organism>
<dbReference type="Proteomes" id="UP000244005">
    <property type="component" value="Unassembled WGS sequence"/>
</dbReference>
<feature type="compositionally biased region" description="Acidic residues" evidence="1">
    <location>
        <begin position="508"/>
        <end position="518"/>
    </location>
</feature>
<dbReference type="OrthoDB" id="10395243at2759"/>
<accession>A0A2R6WMW8</accession>
<sequence>MHEAVLAYFKGSQCGFRCHICCLRPYPDYKHRLCAYCQSINSRWPPPPKDPPPPEKNPDLIYAGDIDPEFKPSRGDILVVNPAIGPSLRKLSFKGSCVLCYDGSPDFQFVRGDVLVRIGDYEVQIVEPPPKVEDKKGKGPIPKAKAAAVKKDEKVDKKLGAKGAAKSAQLAKGEKFDADKPPEPDKPLALVTYKPYERLEVYYYTGDEGVWRFLGTQANLDLKNKVLLETQCPGLTAFYKYYKCGTKVLPHTLVPFLGEILLPEWIWQEEFDHKANKWRSSGRWCRPDVPEKEKLRTGMILLRPLVGQRRGDGPVLLNTVQMARVKRLEEEKAKEIQERELLEKFVAMEKANAAPAADEKEKDDKKGKKGKKDDKDDKKSDKKSKKDDKEKKKDDGKGKKADDAKDEKKKGGKKDDPKDAKKKGGKEETRKEEAIPEVPAPPNNDEILKLARWGAVEMYQLEGEEQAPGWVFYGRSDRICDTAYPMPSETTKRKFVHEDDRGLIIEPPVEEPPPEPEVEDKKGKKGKKDDKKKKGDKGDKGAKDQKADKKDKDEAGDKKKKKPKN</sequence>
<feature type="region of interest" description="Disordered" evidence="1">
    <location>
        <begin position="491"/>
        <end position="565"/>
    </location>
</feature>
<protein>
    <submittedName>
        <fullName evidence="2">Uncharacterized protein</fullName>
    </submittedName>
</protein>
<feature type="compositionally biased region" description="Basic and acidic residues" evidence="1">
    <location>
        <begin position="425"/>
        <end position="434"/>
    </location>
</feature>
<reference evidence="3" key="1">
    <citation type="journal article" date="2017" name="Cell">
        <title>Insights into land plant evolution garnered from the Marchantia polymorpha genome.</title>
        <authorList>
            <person name="Bowman J.L."/>
            <person name="Kohchi T."/>
            <person name="Yamato K.T."/>
            <person name="Jenkins J."/>
            <person name="Shu S."/>
            <person name="Ishizaki K."/>
            <person name="Yamaoka S."/>
            <person name="Nishihama R."/>
            <person name="Nakamura Y."/>
            <person name="Berger F."/>
            <person name="Adam C."/>
            <person name="Aki S.S."/>
            <person name="Althoff F."/>
            <person name="Araki T."/>
            <person name="Arteaga-Vazquez M.A."/>
            <person name="Balasubrmanian S."/>
            <person name="Barry K."/>
            <person name="Bauer D."/>
            <person name="Boehm C.R."/>
            <person name="Briginshaw L."/>
            <person name="Caballero-Perez J."/>
            <person name="Catarino B."/>
            <person name="Chen F."/>
            <person name="Chiyoda S."/>
            <person name="Chovatia M."/>
            <person name="Davies K.M."/>
            <person name="Delmans M."/>
            <person name="Demura T."/>
            <person name="Dierschke T."/>
            <person name="Dolan L."/>
            <person name="Dorantes-Acosta A.E."/>
            <person name="Eklund D.M."/>
            <person name="Florent S.N."/>
            <person name="Flores-Sandoval E."/>
            <person name="Fujiyama A."/>
            <person name="Fukuzawa H."/>
            <person name="Galik B."/>
            <person name="Grimanelli D."/>
            <person name="Grimwood J."/>
            <person name="Grossniklaus U."/>
            <person name="Hamada T."/>
            <person name="Haseloff J."/>
            <person name="Hetherington A.J."/>
            <person name="Higo A."/>
            <person name="Hirakawa Y."/>
            <person name="Hundley H.N."/>
            <person name="Ikeda Y."/>
            <person name="Inoue K."/>
            <person name="Inoue S.I."/>
            <person name="Ishida S."/>
            <person name="Jia Q."/>
            <person name="Kakita M."/>
            <person name="Kanazawa T."/>
            <person name="Kawai Y."/>
            <person name="Kawashima T."/>
            <person name="Kennedy M."/>
            <person name="Kinose K."/>
            <person name="Kinoshita T."/>
            <person name="Kohara Y."/>
            <person name="Koide E."/>
            <person name="Komatsu K."/>
            <person name="Kopischke S."/>
            <person name="Kubo M."/>
            <person name="Kyozuka J."/>
            <person name="Lagercrantz U."/>
            <person name="Lin S.S."/>
            <person name="Lindquist E."/>
            <person name="Lipzen A.M."/>
            <person name="Lu C.W."/>
            <person name="De Luna E."/>
            <person name="Martienssen R.A."/>
            <person name="Minamino N."/>
            <person name="Mizutani M."/>
            <person name="Mizutani M."/>
            <person name="Mochizuki N."/>
            <person name="Monte I."/>
            <person name="Mosher R."/>
            <person name="Nagasaki H."/>
            <person name="Nakagami H."/>
            <person name="Naramoto S."/>
            <person name="Nishitani K."/>
            <person name="Ohtani M."/>
            <person name="Okamoto T."/>
            <person name="Okumura M."/>
            <person name="Phillips J."/>
            <person name="Pollak B."/>
            <person name="Reinders A."/>
            <person name="Rovekamp M."/>
            <person name="Sano R."/>
            <person name="Sawa S."/>
            <person name="Schmid M.W."/>
            <person name="Shirakawa M."/>
            <person name="Solano R."/>
            <person name="Spunde A."/>
            <person name="Suetsugu N."/>
            <person name="Sugano S."/>
            <person name="Sugiyama A."/>
            <person name="Sun R."/>
            <person name="Suzuki Y."/>
            <person name="Takenaka M."/>
            <person name="Takezawa D."/>
            <person name="Tomogane H."/>
            <person name="Tsuzuki M."/>
            <person name="Ueda T."/>
            <person name="Umeda M."/>
            <person name="Ward J.M."/>
            <person name="Watanabe Y."/>
            <person name="Yazaki K."/>
            <person name="Yokoyama R."/>
            <person name="Yoshitake Y."/>
            <person name="Yotsui I."/>
            <person name="Zachgo S."/>
            <person name="Schmutz J."/>
        </authorList>
    </citation>
    <scope>NUCLEOTIDE SEQUENCE [LARGE SCALE GENOMIC DNA]</scope>
    <source>
        <strain evidence="3">Tak-1</strain>
    </source>
</reference>
<proteinExistence type="predicted"/>